<keyword evidence="11" id="KW-0732">Signal</keyword>
<evidence type="ECO:0000256" key="3">
    <source>
        <dbReference type="ARBA" id="ARBA00022723"/>
    </source>
</evidence>
<evidence type="ECO:0000313" key="13">
    <source>
        <dbReference type="Proteomes" id="UP000281498"/>
    </source>
</evidence>
<reference evidence="12 13" key="1">
    <citation type="submission" date="2017-10" db="EMBL/GenBank/DDBJ databases">
        <title>Bacillus sp. nov., a halophilic bacterium isolated from a Keqin Lake.</title>
        <authorList>
            <person name="Wang H."/>
        </authorList>
    </citation>
    <scope>NUCLEOTIDE SEQUENCE [LARGE SCALE GENOMIC DNA]</scope>
    <source>
        <strain evidence="12 13">KCTC 13187</strain>
    </source>
</reference>
<dbReference type="Gene3D" id="3.40.720.10">
    <property type="entry name" value="Alkaline Phosphatase, subunit A"/>
    <property type="match status" value="1"/>
</dbReference>
<dbReference type="PRINTS" id="PR00113">
    <property type="entry name" value="ALKPHPHTASE"/>
</dbReference>
<comment type="cofactor">
    <cofactor evidence="8">
        <name>Zn(2+)</name>
        <dbReference type="ChEBI" id="CHEBI:29105"/>
    </cofactor>
    <text evidence="8">Binds 2 Zn(2+) ions.</text>
</comment>
<dbReference type="EMBL" id="PDOE01000002">
    <property type="protein sequence ID" value="RKL68065.1"/>
    <property type="molecule type" value="Genomic_DNA"/>
</dbReference>
<feature type="binding site" evidence="8">
    <location>
        <position position="64"/>
    </location>
    <ligand>
        <name>Zn(2+)</name>
        <dbReference type="ChEBI" id="CHEBI:29105"/>
        <label>2</label>
    </ligand>
</feature>
<dbReference type="PROSITE" id="PS00123">
    <property type="entry name" value="ALKALINE_PHOSPHATASE"/>
    <property type="match status" value="1"/>
</dbReference>
<dbReference type="PANTHER" id="PTHR11596">
    <property type="entry name" value="ALKALINE PHOSPHATASE"/>
    <property type="match status" value="1"/>
</dbReference>
<keyword evidence="2" id="KW-0597">Phosphoprotein</keyword>
<proteinExistence type="inferred from homology"/>
<feature type="binding site" evidence="8">
    <location>
        <position position="329"/>
    </location>
    <ligand>
        <name>Zn(2+)</name>
        <dbReference type="ChEBI" id="CHEBI:29105"/>
        <label>2</label>
    </ligand>
</feature>
<evidence type="ECO:0000256" key="9">
    <source>
        <dbReference type="RuleBase" id="RU003946"/>
    </source>
</evidence>
<dbReference type="RefSeq" id="WP_110938403.1">
    <property type="nucleotide sequence ID" value="NZ_KZ614147.1"/>
</dbReference>
<feature type="binding site" evidence="8">
    <location>
        <position position="418"/>
    </location>
    <ligand>
        <name>Zn(2+)</name>
        <dbReference type="ChEBI" id="CHEBI:29105"/>
        <label>2</label>
    </ligand>
</feature>
<dbReference type="AlphaFoldDB" id="A0A3A9KJW3"/>
<feature type="chain" id="PRO_5017353470" evidence="11">
    <location>
        <begin position="29"/>
        <end position="460"/>
    </location>
</feature>
<dbReference type="Proteomes" id="UP000281498">
    <property type="component" value="Unassembled WGS sequence"/>
</dbReference>
<feature type="binding site" evidence="8">
    <location>
        <position position="64"/>
    </location>
    <ligand>
        <name>Mg(2+)</name>
        <dbReference type="ChEBI" id="CHEBI:18420"/>
    </ligand>
</feature>
<feature type="signal peptide" evidence="11">
    <location>
        <begin position="1"/>
        <end position="28"/>
    </location>
</feature>
<comment type="similarity">
    <text evidence="1 9">Belongs to the alkaline phosphatase family.</text>
</comment>
<dbReference type="SMART" id="SM00098">
    <property type="entry name" value="alkPPc"/>
    <property type="match status" value="1"/>
</dbReference>
<evidence type="ECO:0000256" key="11">
    <source>
        <dbReference type="SAM" id="SignalP"/>
    </source>
</evidence>
<evidence type="ECO:0000256" key="5">
    <source>
        <dbReference type="ARBA" id="ARBA00022833"/>
    </source>
</evidence>
<keyword evidence="6 8" id="KW-0460">Magnesium</keyword>
<dbReference type="Pfam" id="PF00245">
    <property type="entry name" value="Alk_phosphatase"/>
    <property type="match status" value="1"/>
</dbReference>
<evidence type="ECO:0000256" key="8">
    <source>
        <dbReference type="PIRSR" id="PIRSR601952-2"/>
    </source>
</evidence>
<dbReference type="Gene3D" id="1.10.60.40">
    <property type="match status" value="1"/>
</dbReference>
<gene>
    <name evidence="12" type="ORF">CR203_06095</name>
</gene>
<keyword evidence="4" id="KW-0378">Hydrolase</keyword>
<keyword evidence="5 8" id="KW-0862">Zinc</keyword>
<dbReference type="GO" id="GO:0046872">
    <property type="term" value="F:metal ion binding"/>
    <property type="evidence" value="ECO:0007669"/>
    <property type="project" value="UniProtKB-KW"/>
</dbReference>
<evidence type="ECO:0000256" key="1">
    <source>
        <dbReference type="ARBA" id="ARBA00005984"/>
    </source>
</evidence>
<comment type="caution">
    <text evidence="12">The sequence shown here is derived from an EMBL/GenBank/DDBJ whole genome shotgun (WGS) entry which is preliminary data.</text>
</comment>
<organism evidence="12 13">
    <name type="scientific">Salipaludibacillus neizhouensis</name>
    <dbReference type="NCBI Taxonomy" id="885475"/>
    <lineage>
        <taxon>Bacteria</taxon>
        <taxon>Bacillati</taxon>
        <taxon>Bacillota</taxon>
        <taxon>Bacilli</taxon>
        <taxon>Bacillales</taxon>
        <taxon>Bacillaceae</taxon>
    </lineage>
</organism>
<feature type="binding site" evidence="8">
    <location>
        <position position="287"/>
    </location>
    <ligand>
        <name>Zn(2+)</name>
        <dbReference type="ChEBI" id="CHEBI:29105"/>
        <label>2</label>
    </ligand>
</feature>
<evidence type="ECO:0000256" key="6">
    <source>
        <dbReference type="ARBA" id="ARBA00022842"/>
    </source>
</evidence>
<feature type="region of interest" description="Disordered" evidence="10">
    <location>
        <begin position="28"/>
        <end position="52"/>
    </location>
</feature>
<name>A0A3A9KJW3_9BACI</name>
<evidence type="ECO:0000313" key="12">
    <source>
        <dbReference type="EMBL" id="RKL68065.1"/>
    </source>
</evidence>
<dbReference type="SUPFAM" id="SSF53649">
    <property type="entry name" value="Alkaline phosphatase-like"/>
    <property type="match status" value="1"/>
</dbReference>
<dbReference type="CDD" id="cd16012">
    <property type="entry name" value="ALP"/>
    <property type="match status" value="1"/>
</dbReference>
<dbReference type="GO" id="GO:0004035">
    <property type="term" value="F:alkaline phosphatase activity"/>
    <property type="evidence" value="ECO:0007669"/>
    <property type="project" value="TreeGrafter"/>
</dbReference>
<feature type="binding site" evidence="8">
    <location>
        <position position="158"/>
    </location>
    <ligand>
        <name>Mg(2+)</name>
        <dbReference type="ChEBI" id="CHEBI:18420"/>
    </ligand>
</feature>
<protein>
    <submittedName>
        <fullName evidence="12">Alkaline phosphatase</fullName>
    </submittedName>
</protein>
<evidence type="ECO:0000256" key="2">
    <source>
        <dbReference type="ARBA" id="ARBA00022553"/>
    </source>
</evidence>
<sequence length="460" mass="49411">MLKKAMVAKLSVALLIVGLGVNEGWAQASPPGHAGKPAQPGPPDHAGPKEKKEKVENVIYFIPDGYSAGYNVNYRHYKEDGAPVWDDFFTGMMSTHSKNNRITDSAAAGTAMATGVKTNNGVVSQTSEEDDLETILEAADQAGKSTGLVSTSAISHATPAVFASHVNSRNNQEEIVRQYIDQGVVDVFLGGGLQYFLPESEGGRQEDRHLVNEAIDQGYQFVENREELLDIEEGTILGLFADDAMEPELHREETDQPSMAEMTSSAIDVLSQNDEGFFLMVEGSQIDWAGHANDAAWAMSDTAAFEEAVISALEFAGQDEETLVVIAGDHDTGGMTLGGYNSKGSDVEILHDVTATGDYMAGQLNSDRSDVIDVVEEYAAITLTDEEAQTIQQSDNPSLAINQIISDYAGVGWSTTSHTGIEVPIYAYGPGSDHFRGLIDNTDVPKGMADLLKLPALNEE</sequence>
<feature type="active site" description="Phosphoserine intermediate" evidence="7">
    <location>
        <position position="105"/>
    </location>
</feature>
<evidence type="ECO:0000256" key="4">
    <source>
        <dbReference type="ARBA" id="ARBA00022801"/>
    </source>
</evidence>
<dbReference type="OrthoDB" id="9794455at2"/>
<evidence type="ECO:0000256" key="10">
    <source>
        <dbReference type="SAM" id="MobiDB-lite"/>
    </source>
</evidence>
<dbReference type="PANTHER" id="PTHR11596:SF5">
    <property type="entry name" value="ALKALINE PHOSPHATASE"/>
    <property type="match status" value="1"/>
</dbReference>
<feature type="binding site" evidence="8">
    <location>
        <position position="330"/>
    </location>
    <ligand>
        <name>Zn(2+)</name>
        <dbReference type="ChEBI" id="CHEBI:29105"/>
        <label>2</label>
    </ligand>
</feature>
<feature type="binding site" evidence="8">
    <location>
        <position position="156"/>
    </location>
    <ligand>
        <name>Mg(2+)</name>
        <dbReference type="ChEBI" id="CHEBI:18420"/>
    </ligand>
</feature>
<dbReference type="InterPro" id="IPR018299">
    <property type="entry name" value="Alkaline_phosphatase_AS"/>
</dbReference>
<dbReference type="InterPro" id="IPR017850">
    <property type="entry name" value="Alkaline_phosphatase_core_sf"/>
</dbReference>
<accession>A0A3A9KJW3</accession>
<keyword evidence="13" id="KW-1185">Reference proteome</keyword>
<evidence type="ECO:0000256" key="7">
    <source>
        <dbReference type="PIRSR" id="PIRSR601952-1"/>
    </source>
</evidence>
<comment type="cofactor">
    <cofactor evidence="8">
        <name>Mg(2+)</name>
        <dbReference type="ChEBI" id="CHEBI:18420"/>
    </cofactor>
    <text evidence="8">Binds 1 Mg(2+) ion.</text>
</comment>
<feature type="binding site" evidence="8">
    <location>
        <position position="282"/>
    </location>
    <ligand>
        <name>Mg(2+)</name>
        <dbReference type="ChEBI" id="CHEBI:18420"/>
    </ligand>
</feature>
<dbReference type="InterPro" id="IPR001952">
    <property type="entry name" value="Alkaline_phosphatase"/>
</dbReference>
<feature type="binding site" evidence="8">
    <location>
        <position position="291"/>
    </location>
    <ligand>
        <name>Zn(2+)</name>
        <dbReference type="ChEBI" id="CHEBI:29105"/>
        <label>2</label>
    </ligand>
</feature>
<keyword evidence="3 8" id="KW-0479">Metal-binding</keyword>